<evidence type="ECO:0000259" key="8">
    <source>
        <dbReference type="Pfam" id="PF05030"/>
    </source>
</evidence>
<dbReference type="Pfam" id="PF05030">
    <property type="entry name" value="SSXT"/>
    <property type="match status" value="1"/>
</dbReference>
<evidence type="ECO:0000313" key="11">
    <source>
        <dbReference type="Proteomes" id="UP000015101"/>
    </source>
</evidence>
<comment type="subcellular location">
    <subcellularLocation>
        <location evidence="1">Nucleus</location>
    </subcellularLocation>
</comment>
<keyword evidence="5" id="KW-0010">Activator</keyword>
<reference evidence="9 11" key="2">
    <citation type="journal article" date="2013" name="Nature">
        <title>Insights into bilaterian evolution from three spiralian genomes.</title>
        <authorList>
            <person name="Simakov O."/>
            <person name="Marletaz F."/>
            <person name="Cho S.J."/>
            <person name="Edsinger-Gonzales E."/>
            <person name="Havlak P."/>
            <person name="Hellsten U."/>
            <person name="Kuo D.H."/>
            <person name="Larsson T."/>
            <person name="Lv J."/>
            <person name="Arendt D."/>
            <person name="Savage R."/>
            <person name="Osoegawa K."/>
            <person name="de Jong P."/>
            <person name="Grimwood J."/>
            <person name="Chapman J.A."/>
            <person name="Shapiro H."/>
            <person name="Aerts A."/>
            <person name="Otillar R.P."/>
            <person name="Terry A.Y."/>
            <person name="Boore J.L."/>
            <person name="Grigoriev I.V."/>
            <person name="Lindberg D.R."/>
            <person name="Seaver E.C."/>
            <person name="Weisblat D.A."/>
            <person name="Putnam N.H."/>
            <person name="Rokhsar D.S."/>
        </authorList>
    </citation>
    <scope>NUCLEOTIDE SEQUENCE</scope>
</reference>
<dbReference type="PANTHER" id="PTHR23107:SF0">
    <property type="entry name" value="IP09280P"/>
    <property type="match status" value="1"/>
</dbReference>
<dbReference type="GO" id="GO:0005654">
    <property type="term" value="C:nucleoplasm"/>
    <property type="evidence" value="ECO:0007669"/>
    <property type="project" value="UniProtKB-ARBA"/>
</dbReference>
<organism evidence="10 11">
    <name type="scientific">Helobdella robusta</name>
    <name type="common">Californian leech</name>
    <dbReference type="NCBI Taxonomy" id="6412"/>
    <lineage>
        <taxon>Eukaryota</taxon>
        <taxon>Metazoa</taxon>
        <taxon>Spiralia</taxon>
        <taxon>Lophotrochozoa</taxon>
        <taxon>Annelida</taxon>
        <taxon>Clitellata</taxon>
        <taxon>Hirudinea</taxon>
        <taxon>Rhynchobdellida</taxon>
        <taxon>Glossiphoniidae</taxon>
        <taxon>Helobdella</taxon>
    </lineage>
</organism>
<keyword evidence="3" id="KW-0677">Repeat</keyword>
<accession>T1FYF1</accession>
<evidence type="ECO:0000256" key="5">
    <source>
        <dbReference type="ARBA" id="ARBA00023159"/>
    </source>
</evidence>
<dbReference type="GeneID" id="20213849"/>
<evidence type="ECO:0000256" key="6">
    <source>
        <dbReference type="ARBA" id="ARBA00023163"/>
    </source>
</evidence>
<keyword evidence="7" id="KW-0539">Nucleus</keyword>
<dbReference type="OMA" id="FLGACNR"/>
<protein>
    <recommendedName>
        <fullName evidence="8">SS18 N-terminal domain-containing protein</fullName>
    </recommendedName>
</protein>
<dbReference type="EMBL" id="KB096742">
    <property type="protein sequence ID" value="ESO02450.1"/>
    <property type="molecule type" value="Genomic_DNA"/>
</dbReference>
<feature type="domain" description="SS18 N-terminal" evidence="8">
    <location>
        <begin position="14"/>
        <end position="73"/>
    </location>
</feature>
<reference evidence="11" key="1">
    <citation type="submission" date="2012-12" db="EMBL/GenBank/DDBJ databases">
        <authorList>
            <person name="Hellsten U."/>
            <person name="Grimwood J."/>
            <person name="Chapman J.A."/>
            <person name="Shapiro H."/>
            <person name="Aerts A."/>
            <person name="Otillar R.P."/>
            <person name="Terry A.Y."/>
            <person name="Boore J.L."/>
            <person name="Simakov O."/>
            <person name="Marletaz F."/>
            <person name="Cho S.-J."/>
            <person name="Edsinger-Gonzales E."/>
            <person name="Havlak P."/>
            <person name="Kuo D.-H."/>
            <person name="Larsson T."/>
            <person name="Lv J."/>
            <person name="Arendt D."/>
            <person name="Savage R."/>
            <person name="Osoegawa K."/>
            <person name="de Jong P."/>
            <person name="Lindberg D.R."/>
            <person name="Seaver E.C."/>
            <person name="Weisblat D.A."/>
            <person name="Putnam N.H."/>
            <person name="Grigoriev I.V."/>
            <person name="Rokhsar D.S."/>
        </authorList>
    </citation>
    <scope>NUCLEOTIDE SEQUENCE</scope>
</reference>
<dbReference type="RefSeq" id="XP_009019858.1">
    <property type="nucleotide sequence ID" value="XM_009021610.1"/>
</dbReference>
<gene>
    <name evidence="10" type="primary">20213849</name>
    <name evidence="9" type="ORF">HELRODRAFT_65958</name>
</gene>
<dbReference type="Proteomes" id="UP000015101">
    <property type="component" value="Unassembled WGS sequence"/>
</dbReference>
<dbReference type="HOGENOM" id="CLU_164146_1_0_1"/>
<dbReference type="InterPro" id="IPR007726">
    <property type="entry name" value="SS18_N"/>
</dbReference>
<evidence type="ECO:0000256" key="3">
    <source>
        <dbReference type="ARBA" id="ARBA00022737"/>
    </source>
</evidence>
<dbReference type="InParanoid" id="T1FYF1"/>
<dbReference type="KEGG" id="hro:HELRODRAFT_65958"/>
<evidence type="ECO:0000256" key="7">
    <source>
        <dbReference type="ARBA" id="ARBA00023242"/>
    </source>
</evidence>
<dbReference type="OrthoDB" id="10265171at2759"/>
<dbReference type="CTD" id="20213849"/>
<keyword evidence="4" id="KW-0805">Transcription regulation</keyword>
<dbReference type="PANTHER" id="PTHR23107">
    <property type="entry name" value="SYNOVIAL SARCOMA ASSOCIATED SS18 PROTEIN"/>
    <property type="match status" value="1"/>
</dbReference>
<evidence type="ECO:0000256" key="1">
    <source>
        <dbReference type="ARBA" id="ARBA00004123"/>
    </source>
</evidence>
<name>T1FYF1_HELRO</name>
<dbReference type="EMBL" id="AMQM01000889">
    <property type="status" value="NOT_ANNOTATED_CDS"/>
    <property type="molecule type" value="Genomic_DNA"/>
</dbReference>
<dbReference type="AlphaFoldDB" id="T1FYF1"/>
<dbReference type="eggNOG" id="KOG3227">
    <property type="taxonomic scope" value="Eukaryota"/>
</dbReference>
<evidence type="ECO:0000313" key="10">
    <source>
        <dbReference type="EnsemblMetazoa" id="HelroP65958"/>
    </source>
</evidence>
<proteinExistence type="inferred from homology"/>
<keyword evidence="11" id="KW-1185">Reference proteome</keyword>
<reference evidence="10" key="3">
    <citation type="submission" date="2015-06" db="UniProtKB">
        <authorList>
            <consortium name="EnsemblMetazoa"/>
        </authorList>
    </citation>
    <scope>IDENTIFICATION</scope>
</reference>
<sequence>MSLAFMPNPRTKAPPPNQASIQKMLDENSQFIQTIIDFQNKGRGNETIHYQQLLHKNLVYLATIADNSQNVQNLLPPVGYLLF</sequence>
<keyword evidence="6" id="KW-0804">Transcription</keyword>
<comment type="similarity">
    <text evidence="2">Belongs to the SS18 family.</text>
</comment>
<evidence type="ECO:0000313" key="9">
    <source>
        <dbReference type="EMBL" id="ESO02450.1"/>
    </source>
</evidence>
<dbReference type="STRING" id="6412.T1FYF1"/>
<evidence type="ECO:0000256" key="4">
    <source>
        <dbReference type="ARBA" id="ARBA00023015"/>
    </source>
</evidence>
<evidence type="ECO:0000256" key="2">
    <source>
        <dbReference type="ARBA" id="ARBA00007945"/>
    </source>
</evidence>
<dbReference type="EnsemblMetazoa" id="HelroT65958">
    <property type="protein sequence ID" value="HelroP65958"/>
    <property type="gene ID" value="HelroG65958"/>
</dbReference>